<accession>A0A367FNQ4</accession>
<name>A0A367FNQ4_9ACTN</name>
<sequence length="196" mass="23163">MTGEQLSSEEYLEDFYPRFWAIGEQDFWKFERLQSFQEQGSDSWEAFKRGDWLEALHLIEERRDSLKEYYERVSSSGFTTYRVRVVEEEITPYLQWQIHSLKQRAELGEHIRIIGQADIGAFERDGRLPEIVTVGTNATYQVLYDHTGVLTGAVRSDRPEDLAMWRNFIEELYQKGEDVSSFFERRVASMKPPRTT</sequence>
<reference evidence="2 3" key="1">
    <citation type="submission" date="2018-06" db="EMBL/GenBank/DDBJ databases">
        <title>Sphaerisporangium craniellae sp. nov., isolated from a marine sponge in the South China Sea.</title>
        <authorList>
            <person name="Li L."/>
        </authorList>
    </citation>
    <scope>NUCLEOTIDE SEQUENCE [LARGE SCALE GENOMIC DNA]</scope>
    <source>
        <strain evidence="2 3">CCTCC AA 208026</strain>
    </source>
</reference>
<keyword evidence="3" id="KW-1185">Reference proteome</keyword>
<comment type="caution">
    <text evidence="2">The sequence shown here is derived from an EMBL/GenBank/DDBJ whole genome shotgun (WGS) entry which is preliminary data.</text>
</comment>
<gene>
    <name evidence="2" type="ORF">DQ384_09015</name>
</gene>
<dbReference type="Pfam" id="PF21806">
    <property type="entry name" value="DUF6879"/>
    <property type="match status" value="1"/>
</dbReference>
<dbReference type="EMBL" id="QOIL01000004">
    <property type="protein sequence ID" value="RCG31891.1"/>
    <property type="molecule type" value="Genomic_DNA"/>
</dbReference>
<evidence type="ECO:0000313" key="3">
    <source>
        <dbReference type="Proteomes" id="UP000253094"/>
    </source>
</evidence>
<feature type="domain" description="DUF6879" evidence="1">
    <location>
        <begin position="18"/>
        <end position="183"/>
    </location>
</feature>
<dbReference type="AlphaFoldDB" id="A0A367FNQ4"/>
<proteinExistence type="predicted"/>
<organism evidence="2 3">
    <name type="scientific">Sphaerisporangium album</name>
    <dbReference type="NCBI Taxonomy" id="509200"/>
    <lineage>
        <taxon>Bacteria</taxon>
        <taxon>Bacillati</taxon>
        <taxon>Actinomycetota</taxon>
        <taxon>Actinomycetes</taxon>
        <taxon>Streptosporangiales</taxon>
        <taxon>Streptosporangiaceae</taxon>
        <taxon>Sphaerisporangium</taxon>
    </lineage>
</organism>
<dbReference type="OrthoDB" id="3436275at2"/>
<evidence type="ECO:0000259" key="1">
    <source>
        <dbReference type="Pfam" id="PF21806"/>
    </source>
</evidence>
<evidence type="ECO:0000313" key="2">
    <source>
        <dbReference type="EMBL" id="RCG31891.1"/>
    </source>
</evidence>
<dbReference type="InterPro" id="IPR049244">
    <property type="entry name" value="DUF6879"/>
</dbReference>
<dbReference type="Proteomes" id="UP000253094">
    <property type="component" value="Unassembled WGS sequence"/>
</dbReference>
<protein>
    <recommendedName>
        <fullName evidence="1">DUF6879 domain-containing protein</fullName>
    </recommendedName>
</protein>